<dbReference type="AlphaFoldDB" id="A8H651"/>
<feature type="transmembrane region" description="Helical" evidence="1">
    <location>
        <begin position="78"/>
        <end position="97"/>
    </location>
</feature>
<dbReference type="Proteomes" id="UP000002608">
    <property type="component" value="Chromosome"/>
</dbReference>
<dbReference type="EMBL" id="CP000851">
    <property type="protein sequence ID" value="ABV88038.1"/>
    <property type="molecule type" value="Genomic_DNA"/>
</dbReference>
<evidence type="ECO:0000313" key="2">
    <source>
        <dbReference type="EMBL" id="ABV88038.1"/>
    </source>
</evidence>
<keyword evidence="1" id="KW-1133">Transmembrane helix</keyword>
<organism evidence="2 3">
    <name type="scientific">Shewanella pealeana (strain ATCC 700345 / ANG-SQ1)</name>
    <dbReference type="NCBI Taxonomy" id="398579"/>
    <lineage>
        <taxon>Bacteria</taxon>
        <taxon>Pseudomonadati</taxon>
        <taxon>Pseudomonadota</taxon>
        <taxon>Gammaproteobacteria</taxon>
        <taxon>Alteromonadales</taxon>
        <taxon>Shewanellaceae</taxon>
        <taxon>Shewanella</taxon>
    </lineage>
</organism>
<evidence type="ECO:0000256" key="1">
    <source>
        <dbReference type="SAM" id="Phobius"/>
    </source>
</evidence>
<keyword evidence="3" id="KW-1185">Reference proteome</keyword>
<gene>
    <name evidence="2" type="ordered locus">Spea_2718</name>
</gene>
<dbReference type="RefSeq" id="WP_012155944.1">
    <property type="nucleotide sequence ID" value="NC_009901.1"/>
</dbReference>
<dbReference type="KEGG" id="spl:Spea_2718"/>
<name>A8H651_SHEPA</name>
<keyword evidence="1" id="KW-0472">Membrane</keyword>
<proteinExistence type="predicted"/>
<protein>
    <submittedName>
        <fullName evidence="2">Uncharacterized protein</fullName>
    </submittedName>
</protein>
<keyword evidence="1" id="KW-0812">Transmembrane</keyword>
<dbReference type="HOGENOM" id="CLU_2013699_0_0_6"/>
<accession>A8H651</accession>
<reference evidence="2 3" key="1">
    <citation type="submission" date="2007-10" db="EMBL/GenBank/DDBJ databases">
        <title>Complete sequence of Shewanella pealeana ATCC 700345.</title>
        <authorList>
            <consortium name="US DOE Joint Genome Institute"/>
            <person name="Copeland A."/>
            <person name="Lucas S."/>
            <person name="Lapidus A."/>
            <person name="Barry K."/>
            <person name="Glavina del Rio T."/>
            <person name="Dalin E."/>
            <person name="Tice H."/>
            <person name="Pitluck S."/>
            <person name="Chertkov O."/>
            <person name="Brettin T."/>
            <person name="Bruce D."/>
            <person name="Detter J.C."/>
            <person name="Han C."/>
            <person name="Schmutz J."/>
            <person name="Larimer F."/>
            <person name="Land M."/>
            <person name="Hauser L."/>
            <person name="Kyrpides N."/>
            <person name="Kim E."/>
            <person name="Zhao J.-S.Z."/>
            <person name="Manno D."/>
            <person name="Hawari J."/>
            <person name="Richardson P."/>
        </authorList>
    </citation>
    <scope>NUCLEOTIDE SEQUENCE [LARGE SCALE GENOMIC DNA]</scope>
    <source>
        <strain evidence="3">ATCC 700345 / ANG-SQ1</strain>
    </source>
</reference>
<evidence type="ECO:0000313" key="3">
    <source>
        <dbReference type="Proteomes" id="UP000002608"/>
    </source>
</evidence>
<sequence>MTNLNNGLNNELMLELTSLGYQVEEQGNKLKVKLGGLAYPIYIDYDLCKNQFIVNTRDIINSTFSIAWLFFALNNTGWKLALLLCIMVIGLLNIVLTEIKSQPLKQRVCLFNRDSCYQNKHSN</sequence>